<dbReference type="InterPro" id="IPR026039">
    <property type="entry name" value="YfgM"/>
</dbReference>
<accession>A0ABU7UZR0</accession>
<keyword evidence="4 9" id="KW-1133">Transmembrane helix</keyword>
<evidence type="ECO:0000256" key="3">
    <source>
        <dbReference type="ARBA" id="ARBA00022692"/>
    </source>
</evidence>
<comment type="subcellular location">
    <subcellularLocation>
        <location evidence="1">Cell membrane</location>
        <topology evidence="1">Single-pass type II membrane protein</topology>
    </subcellularLocation>
</comment>
<dbReference type="Proteomes" id="UP001356170">
    <property type="component" value="Unassembled WGS sequence"/>
</dbReference>
<evidence type="ECO:0000259" key="10">
    <source>
        <dbReference type="Pfam" id="PF09976"/>
    </source>
</evidence>
<comment type="similarity">
    <text evidence="7">Belongs to the YfgM family.</text>
</comment>
<dbReference type="Gene3D" id="1.25.40.10">
    <property type="entry name" value="Tetratricopeptide repeat domain"/>
    <property type="match status" value="1"/>
</dbReference>
<dbReference type="RefSeq" id="WP_331688624.1">
    <property type="nucleotide sequence ID" value="NZ_JAZHBN010000001.1"/>
</dbReference>
<reference evidence="11 12" key="1">
    <citation type="submission" date="2024-01" db="EMBL/GenBank/DDBJ databases">
        <title>Novel species of the genus Luteimonas isolated from rivers.</title>
        <authorList>
            <person name="Lu H."/>
        </authorList>
    </citation>
    <scope>NUCLEOTIDE SEQUENCE [LARGE SCALE GENOMIC DNA]</scope>
    <source>
        <strain evidence="11 12">FXH3W</strain>
    </source>
</reference>
<keyword evidence="12" id="KW-1185">Reference proteome</keyword>
<evidence type="ECO:0000256" key="5">
    <source>
        <dbReference type="ARBA" id="ARBA00023136"/>
    </source>
</evidence>
<dbReference type="PANTHER" id="PTHR38035">
    <property type="entry name" value="UPF0070 PROTEIN YFGM"/>
    <property type="match status" value="1"/>
</dbReference>
<keyword evidence="5 9" id="KW-0472">Membrane</keyword>
<dbReference type="InterPro" id="IPR018704">
    <property type="entry name" value="SecYEG/CpoB_TPR"/>
</dbReference>
<evidence type="ECO:0000256" key="2">
    <source>
        <dbReference type="ARBA" id="ARBA00022475"/>
    </source>
</evidence>
<dbReference type="InterPro" id="IPR011990">
    <property type="entry name" value="TPR-like_helical_dom_sf"/>
</dbReference>
<gene>
    <name evidence="11" type="ORF">V3390_07045</name>
</gene>
<sequence length="209" mass="22033">MAIDDLLDEHEQSVRLQQWLRKNGGSILLGLLLGLGLLGALNWYQGHRARQGMAAADGYTAAVDAINAGSADAAAKVDAIGTPAYKALAMLHLARSQVAAGKSAEAIATLKKIDTKDTELRELTDVRLARLYTETGSAKQAISLLAPRKTPDALEALGDAYAADQQLEAARKSYSDALTHMDSASASRQVVELKLTQVGGTPVVKAEAP</sequence>
<dbReference type="PANTHER" id="PTHR38035:SF1">
    <property type="entry name" value="ANCILLARY SECYEG TRANSLOCON SUBUNIT"/>
    <property type="match status" value="1"/>
</dbReference>
<evidence type="ECO:0000256" key="7">
    <source>
        <dbReference type="ARBA" id="ARBA00024197"/>
    </source>
</evidence>
<evidence type="ECO:0000313" key="11">
    <source>
        <dbReference type="EMBL" id="MEF2155986.1"/>
    </source>
</evidence>
<keyword evidence="2" id="KW-1003">Cell membrane</keyword>
<evidence type="ECO:0000256" key="8">
    <source>
        <dbReference type="ARBA" id="ARBA00024235"/>
    </source>
</evidence>
<dbReference type="EMBL" id="JAZHBO010000002">
    <property type="protein sequence ID" value="MEF2155986.1"/>
    <property type="molecule type" value="Genomic_DNA"/>
</dbReference>
<organism evidence="11 12">
    <name type="scientific">Aquilutibacter rugosus</name>
    <dbReference type="NCBI Taxonomy" id="3115820"/>
    <lineage>
        <taxon>Bacteria</taxon>
        <taxon>Pseudomonadati</taxon>
        <taxon>Pseudomonadota</taxon>
        <taxon>Gammaproteobacteria</taxon>
        <taxon>Lysobacterales</taxon>
        <taxon>Lysobacteraceae</taxon>
        <taxon>Aquilutibacter</taxon>
    </lineage>
</organism>
<keyword evidence="6" id="KW-0143">Chaperone</keyword>
<keyword evidence="3 9" id="KW-0812">Transmembrane</keyword>
<evidence type="ECO:0000313" key="12">
    <source>
        <dbReference type="Proteomes" id="UP001356170"/>
    </source>
</evidence>
<evidence type="ECO:0000256" key="9">
    <source>
        <dbReference type="SAM" id="Phobius"/>
    </source>
</evidence>
<proteinExistence type="inferred from homology"/>
<comment type="caution">
    <text evidence="11">The sequence shown here is derived from an EMBL/GenBank/DDBJ whole genome shotgun (WGS) entry which is preliminary data.</text>
</comment>
<dbReference type="Pfam" id="PF09976">
    <property type="entry name" value="TPR_21"/>
    <property type="match status" value="1"/>
</dbReference>
<dbReference type="SUPFAM" id="SSF48452">
    <property type="entry name" value="TPR-like"/>
    <property type="match status" value="1"/>
</dbReference>
<evidence type="ECO:0000256" key="4">
    <source>
        <dbReference type="ARBA" id="ARBA00022989"/>
    </source>
</evidence>
<evidence type="ECO:0000256" key="1">
    <source>
        <dbReference type="ARBA" id="ARBA00004401"/>
    </source>
</evidence>
<evidence type="ECO:0000256" key="6">
    <source>
        <dbReference type="ARBA" id="ARBA00023186"/>
    </source>
</evidence>
<feature type="transmembrane region" description="Helical" evidence="9">
    <location>
        <begin position="25"/>
        <end position="44"/>
    </location>
</feature>
<feature type="domain" description="Ancillary SecYEG translocon subunit/Cell division coordinator CpoB TPR" evidence="10">
    <location>
        <begin position="18"/>
        <end position="199"/>
    </location>
</feature>
<name>A0ABU7UZR0_9GAMM</name>
<protein>
    <recommendedName>
        <fullName evidence="8">Ancillary SecYEG translocon subunit</fullName>
    </recommendedName>
</protein>